<evidence type="ECO:0000313" key="1">
    <source>
        <dbReference type="EMBL" id="OXM84803.1"/>
    </source>
</evidence>
<proteinExistence type="predicted"/>
<comment type="caution">
    <text evidence="1">The sequence shown here is derived from an EMBL/GenBank/DDBJ whole genome shotgun (WGS) entry which is preliminary data.</text>
</comment>
<name>A0A229UN69_9BACL</name>
<accession>A0A229UN69</accession>
<keyword evidence="2" id="KW-1185">Reference proteome</keyword>
<evidence type="ECO:0000313" key="2">
    <source>
        <dbReference type="Proteomes" id="UP000215509"/>
    </source>
</evidence>
<dbReference type="CDD" id="cd10451">
    <property type="entry name" value="GIY-YIG_LuxR_like"/>
    <property type="match status" value="1"/>
</dbReference>
<dbReference type="RefSeq" id="WP_094016252.1">
    <property type="nucleotide sequence ID" value="NZ_NMQW01000025.1"/>
</dbReference>
<dbReference type="Gene3D" id="3.40.1440.10">
    <property type="entry name" value="GIY-YIG endonuclease"/>
    <property type="match status" value="1"/>
</dbReference>
<dbReference type="EMBL" id="NMQW01000025">
    <property type="protein sequence ID" value="OXM84803.1"/>
    <property type="molecule type" value="Genomic_DNA"/>
</dbReference>
<dbReference type="OrthoDB" id="9134286at2"/>
<dbReference type="InterPro" id="IPR035901">
    <property type="entry name" value="GIY-YIG_endonuc_sf"/>
</dbReference>
<dbReference type="Proteomes" id="UP000215509">
    <property type="component" value="Unassembled WGS sequence"/>
</dbReference>
<protein>
    <submittedName>
        <fullName evidence="1">LuxR family transcriptional regulator</fullName>
    </submittedName>
</protein>
<organism evidence="1 2">
    <name type="scientific">Paenibacillus rigui</name>
    <dbReference type="NCBI Taxonomy" id="554312"/>
    <lineage>
        <taxon>Bacteria</taxon>
        <taxon>Bacillati</taxon>
        <taxon>Bacillota</taxon>
        <taxon>Bacilli</taxon>
        <taxon>Bacillales</taxon>
        <taxon>Paenibacillaceae</taxon>
        <taxon>Paenibacillus</taxon>
    </lineage>
</organism>
<dbReference type="AlphaFoldDB" id="A0A229UN69"/>
<sequence>MDRRKELQQQAKEIKTEAGVYQIKNQVNGKVYVESTMNLRTINGREMALDMGSHRNRRLQADWTAFGKENFTIEPLEVLKIKENAGAYYDPKDDLKKLYEQWMERLQPYGERGYHDAREAGK</sequence>
<dbReference type="SUPFAM" id="SSF82771">
    <property type="entry name" value="GIY-YIG endonuclease"/>
    <property type="match status" value="1"/>
</dbReference>
<gene>
    <name evidence="1" type="ORF">CF651_17985</name>
</gene>
<reference evidence="1 2" key="1">
    <citation type="submission" date="2017-07" db="EMBL/GenBank/DDBJ databases">
        <title>Genome sequencing and assembly of Paenibacillus rigui.</title>
        <authorList>
            <person name="Mayilraj S."/>
        </authorList>
    </citation>
    <scope>NUCLEOTIDE SEQUENCE [LARGE SCALE GENOMIC DNA]</scope>
    <source>
        <strain evidence="1 2">JCM 16352</strain>
    </source>
</reference>